<dbReference type="EMBL" id="AAWS01000007">
    <property type="protein sequence ID" value="EAY30232.1"/>
    <property type="molecule type" value="Genomic_DNA"/>
</dbReference>
<name>A1ZGW3_MICM2</name>
<feature type="compositionally biased region" description="Low complexity" evidence="1">
    <location>
        <begin position="122"/>
        <end position="152"/>
    </location>
</feature>
<feature type="region of interest" description="Disordered" evidence="1">
    <location>
        <begin position="119"/>
        <end position="159"/>
    </location>
</feature>
<evidence type="ECO:0000256" key="1">
    <source>
        <dbReference type="SAM" id="MobiDB-lite"/>
    </source>
</evidence>
<accession>A1ZGW3</accession>
<proteinExistence type="predicted"/>
<dbReference type="RefSeq" id="WP_002695120.1">
    <property type="nucleotide sequence ID" value="NZ_AAWS01000007.1"/>
</dbReference>
<evidence type="ECO:0008006" key="4">
    <source>
        <dbReference type="Google" id="ProtNLM"/>
    </source>
</evidence>
<reference evidence="2 3" key="1">
    <citation type="submission" date="2007-01" db="EMBL/GenBank/DDBJ databases">
        <authorList>
            <person name="Haygood M."/>
            <person name="Podell S."/>
            <person name="Anderson C."/>
            <person name="Hopkinson B."/>
            <person name="Roe K."/>
            <person name="Barbeau K."/>
            <person name="Gaasterland T."/>
            <person name="Ferriera S."/>
            <person name="Johnson J."/>
            <person name="Kravitz S."/>
            <person name="Beeson K."/>
            <person name="Sutton G."/>
            <person name="Rogers Y.-H."/>
            <person name="Friedman R."/>
            <person name="Frazier M."/>
            <person name="Venter J.C."/>
        </authorList>
    </citation>
    <scope>NUCLEOTIDE SEQUENCE [LARGE SCALE GENOMIC DNA]</scope>
    <source>
        <strain evidence="2 3">ATCC 23134</strain>
    </source>
</reference>
<evidence type="ECO:0000313" key="2">
    <source>
        <dbReference type="EMBL" id="EAY30232.1"/>
    </source>
</evidence>
<comment type="caution">
    <text evidence="2">The sequence shown here is derived from an EMBL/GenBank/DDBJ whole genome shotgun (WGS) entry which is preliminary data.</text>
</comment>
<dbReference type="Proteomes" id="UP000004095">
    <property type="component" value="Unassembled WGS sequence"/>
</dbReference>
<keyword evidence="3" id="KW-1185">Reference proteome</keyword>
<organism evidence="2 3">
    <name type="scientific">Microscilla marina ATCC 23134</name>
    <dbReference type="NCBI Taxonomy" id="313606"/>
    <lineage>
        <taxon>Bacteria</taxon>
        <taxon>Pseudomonadati</taxon>
        <taxon>Bacteroidota</taxon>
        <taxon>Cytophagia</taxon>
        <taxon>Cytophagales</taxon>
        <taxon>Microscillaceae</taxon>
        <taxon>Microscilla</taxon>
    </lineage>
</organism>
<dbReference type="AlphaFoldDB" id="A1ZGW3"/>
<gene>
    <name evidence="2" type="ORF">M23134_08054</name>
</gene>
<protein>
    <recommendedName>
        <fullName evidence="4">DUF4247 domain-containing protein</fullName>
    </recommendedName>
</protein>
<sequence>MKNYTKLLVGGISFTIVFVTYLAVAQGWGVKPVRNQAIVNKYQGKSGYYGRKNKVLWDSVLAVRKRVRDSLRQRRRDSISKVGIRFNKTRDSVTRIYGKKFLEVYAGGRYLYAYGKRPRNNSSSDYSSSYSSSSSSGSVGSFRGGSSRSFRGGSRRGGK</sequence>
<evidence type="ECO:0000313" key="3">
    <source>
        <dbReference type="Proteomes" id="UP000004095"/>
    </source>
</evidence>